<keyword evidence="1" id="KW-0378">Hydrolase</keyword>
<dbReference type="InterPro" id="IPR022712">
    <property type="entry name" value="Beta_Casp"/>
</dbReference>
<dbReference type="InterPro" id="IPR001279">
    <property type="entry name" value="Metallo-B-lactamas"/>
</dbReference>
<gene>
    <name evidence="4" type="ORF">CLV82_1600</name>
</gene>
<dbReference type="SUPFAM" id="SSF56281">
    <property type="entry name" value="Metallo-hydrolase/oxidoreductase"/>
    <property type="match status" value="1"/>
</dbReference>
<evidence type="ECO:0000259" key="3">
    <source>
        <dbReference type="SMART" id="SM01027"/>
    </source>
</evidence>
<dbReference type="InterPro" id="IPR050698">
    <property type="entry name" value="MBL"/>
</dbReference>
<accession>A0A4V3D3Q6</accession>
<dbReference type="SMART" id="SM00849">
    <property type="entry name" value="Lactamase_B"/>
    <property type="match status" value="1"/>
</dbReference>
<evidence type="ECO:0000259" key="2">
    <source>
        <dbReference type="SMART" id="SM00849"/>
    </source>
</evidence>
<sequence>MTTVKIHFLGASGTVTGSKYLLQTPELSVMVDCGLFQGKKALREMNRKELPVRAGEIDLVLLTHGHLDHTGYLPRLVAQGFRGKIIGTGPSLAIAEIILRDTAKIQEEEAEQANKEGYSRHQPALPLYDLRDVELTLELFQPKQFKEWYPLADGTRARFMPVGHILGAAFIELEIKGKLFVFSGDIGRDSDLLLDPPEKPRWADYLFVESTYGDRLHPVEDIDEILISNAKKTIENRGTLIIPSFAVERFQSLMYRLWKLYDSGRLPNIPIFIDSPMGVNVLSVFERFPGWHNLSAGIIRAMRDRMKFIGSFRETWETIDDPRPKIVIAGSGMLTGGRVLTYLKQLMGLPSTTLLLVGFMAEGTRGRRLLEGEKELKIFGKFYELKAEVVHVESLSAHADQQELLQWLEGVKNIPEKVFLVHGEEEGLEGLSTAIRNEFGWQVHIPVLNEVRELYW</sequence>
<evidence type="ECO:0000313" key="4">
    <source>
        <dbReference type="EMBL" id="TDQ30903.1"/>
    </source>
</evidence>
<dbReference type="Gene3D" id="3.60.15.10">
    <property type="entry name" value="Ribonuclease Z/Hydroxyacylglutathione hydrolase-like"/>
    <property type="match status" value="1"/>
</dbReference>
<dbReference type="Pfam" id="PF07521">
    <property type="entry name" value="RMMBL"/>
    <property type="match status" value="1"/>
</dbReference>
<proteinExistence type="predicted"/>
<dbReference type="EMBL" id="SNYI01000002">
    <property type="protein sequence ID" value="TDQ30903.1"/>
    <property type="molecule type" value="Genomic_DNA"/>
</dbReference>
<organism evidence="4 5">
    <name type="scientific">Zeaxanthinibacter enoshimensis</name>
    <dbReference type="NCBI Taxonomy" id="392009"/>
    <lineage>
        <taxon>Bacteria</taxon>
        <taxon>Pseudomonadati</taxon>
        <taxon>Bacteroidota</taxon>
        <taxon>Flavobacteriia</taxon>
        <taxon>Flavobacteriales</taxon>
        <taxon>Flavobacteriaceae</taxon>
        <taxon>Zeaxanthinibacter</taxon>
    </lineage>
</organism>
<dbReference type="PANTHER" id="PTHR11203">
    <property type="entry name" value="CLEAVAGE AND POLYADENYLATION SPECIFICITY FACTOR FAMILY MEMBER"/>
    <property type="match status" value="1"/>
</dbReference>
<name>A0A4V3D3Q6_9FLAO</name>
<dbReference type="GO" id="GO:0016787">
    <property type="term" value="F:hydrolase activity"/>
    <property type="evidence" value="ECO:0007669"/>
    <property type="project" value="UniProtKB-KW"/>
</dbReference>
<feature type="domain" description="Beta-Casp" evidence="3">
    <location>
        <begin position="250"/>
        <end position="369"/>
    </location>
</feature>
<dbReference type="Gene3D" id="3.40.50.10890">
    <property type="match status" value="1"/>
</dbReference>
<keyword evidence="5" id="KW-1185">Reference proteome</keyword>
<dbReference type="Pfam" id="PF00753">
    <property type="entry name" value="Lactamase_B"/>
    <property type="match status" value="1"/>
</dbReference>
<reference evidence="4 5" key="1">
    <citation type="submission" date="2019-03" db="EMBL/GenBank/DDBJ databases">
        <title>Genomic Encyclopedia of Archaeal and Bacterial Type Strains, Phase II (KMG-II): from individual species to whole genera.</title>
        <authorList>
            <person name="Goeker M."/>
        </authorList>
    </citation>
    <scope>NUCLEOTIDE SEQUENCE [LARGE SCALE GENOMIC DNA]</scope>
    <source>
        <strain evidence="4 5">DSM 18435</strain>
    </source>
</reference>
<dbReference type="Proteomes" id="UP000295468">
    <property type="component" value="Unassembled WGS sequence"/>
</dbReference>
<dbReference type="Pfam" id="PF10996">
    <property type="entry name" value="Beta-Casp"/>
    <property type="match status" value="1"/>
</dbReference>
<dbReference type="SMART" id="SM01027">
    <property type="entry name" value="Beta-Casp"/>
    <property type="match status" value="1"/>
</dbReference>
<feature type="domain" description="Metallo-beta-lactamase" evidence="2">
    <location>
        <begin position="16"/>
        <end position="237"/>
    </location>
</feature>
<dbReference type="RefSeq" id="WP_133643775.1">
    <property type="nucleotide sequence ID" value="NZ_SNYI01000002.1"/>
</dbReference>
<comment type="caution">
    <text evidence="4">The sequence shown here is derived from an EMBL/GenBank/DDBJ whole genome shotgun (WGS) entry which is preliminary data.</text>
</comment>
<evidence type="ECO:0000313" key="5">
    <source>
        <dbReference type="Proteomes" id="UP000295468"/>
    </source>
</evidence>
<protein>
    <submittedName>
        <fullName evidence="4">Metallo-beta-lactamase family protein</fullName>
    </submittedName>
</protein>
<dbReference type="OrthoDB" id="9803916at2"/>
<dbReference type="GO" id="GO:0004521">
    <property type="term" value="F:RNA endonuclease activity"/>
    <property type="evidence" value="ECO:0007669"/>
    <property type="project" value="TreeGrafter"/>
</dbReference>
<dbReference type="InterPro" id="IPR036866">
    <property type="entry name" value="RibonucZ/Hydroxyglut_hydro"/>
</dbReference>
<dbReference type="PANTHER" id="PTHR11203:SF37">
    <property type="entry name" value="INTEGRATOR COMPLEX SUBUNIT 11"/>
    <property type="match status" value="1"/>
</dbReference>
<dbReference type="AlphaFoldDB" id="A0A4V3D3Q6"/>
<dbReference type="InterPro" id="IPR011108">
    <property type="entry name" value="RMMBL"/>
</dbReference>
<dbReference type="CDD" id="cd16295">
    <property type="entry name" value="TTHA0252-CPSF-like_MBL-fold"/>
    <property type="match status" value="1"/>
</dbReference>
<evidence type="ECO:0000256" key="1">
    <source>
        <dbReference type="ARBA" id="ARBA00022801"/>
    </source>
</evidence>